<dbReference type="CDD" id="cd02969">
    <property type="entry name" value="PRX_like1"/>
    <property type="match status" value="1"/>
</dbReference>
<dbReference type="InterPro" id="IPR047262">
    <property type="entry name" value="PRX-like1"/>
</dbReference>
<dbReference type="OrthoDB" id="9809746at2"/>
<dbReference type="RefSeq" id="WP_106145383.1">
    <property type="nucleotide sequence ID" value="NZ_PVYX01000002.1"/>
</dbReference>
<dbReference type="SUPFAM" id="SSF52833">
    <property type="entry name" value="Thioredoxin-like"/>
    <property type="match status" value="1"/>
</dbReference>
<organism evidence="2 3">
    <name type="scientific">Flagellimonas meridianipacifica</name>
    <dbReference type="NCBI Taxonomy" id="1080225"/>
    <lineage>
        <taxon>Bacteria</taxon>
        <taxon>Pseudomonadati</taxon>
        <taxon>Bacteroidota</taxon>
        <taxon>Flavobacteriia</taxon>
        <taxon>Flavobacteriales</taxon>
        <taxon>Flavobacteriaceae</taxon>
        <taxon>Flagellimonas</taxon>
    </lineage>
</organism>
<dbReference type="PANTHER" id="PTHR43640">
    <property type="entry name" value="OS07G0260300 PROTEIN"/>
    <property type="match status" value="1"/>
</dbReference>
<feature type="domain" description="Thioredoxin" evidence="1">
    <location>
        <begin position="9"/>
        <end position="165"/>
    </location>
</feature>
<keyword evidence="3" id="KW-1185">Reference proteome</keyword>
<accession>A0A2T0M951</accession>
<evidence type="ECO:0000313" key="2">
    <source>
        <dbReference type="EMBL" id="PRX54067.1"/>
    </source>
</evidence>
<dbReference type="Proteomes" id="UP000237640">
    <property type="component" value="Unassembled WGS sequence"/>
</dbReference>
<dbReference type="EMBL" id="PVYX01000002">
    <property type="protein sequence ID" value="PRX54067.1"/>
    <property type="molecule type" value="Genomic_DNA"/>
</dbReference>
<gene>
    <name evidence="2" type="ORF">CLV81_2463</name>
</gene>
<evidence type="ECO:0000313" key="3">
    <source>
        <dbReference type="Proteomes" id="UP000237640"/>
    </source>
</evidence>
<comment type="caution">
    <text evidence="2">The sequence shown here is derived from an EMBL/GenBank/DDBJ whole genome shotgun (WGS) entry which is preliminary data.</text>
</comment>
<dbReference type="PROSITE" id="PS51352">
    <property type="entry name" value="THIOREDOXIN_2"/>
    <property type="match status" value="1"/>
</dbReference>
<reference evidence="2 3" key="1">
    <citation type="submission" date="2018-03" db="EMBL/GenBank/DDBJ databases">
        <title>Genomic Encyclopedia of Archaeal and Bacterial Type Strains, Phase II (KMG-II): from individual species to whole genera.</title>
        <authorList>
            <person name="Goeker M."/>
        </authorList>
    </citation>
    <scope>NUCLEOTIDE SEQUENCE [LARGE SCALE GENOMIC DNA]</scope>
    <source>
        <strain evidence="2 3">DSM 25027</strain>
    </source>
</reference>
<sequence length="188" mass="20996">MARTPSNMLALGTTAPAFELPDTITDTMVPLDSAKGEKGTVVMFICNHCPFVIHVNPEISRLGLEYQKKGIRFVAISSNDVENYPQDAPDLMKVKAKEEHYSFPYLYDETQEVAKAYDAACTPDFYLFDDDLKLVYRGQLDDSRPGNGLPVTGRDLRNAMDALLTGTTIDELQKPSIGCNIKWKNQKL</sequence>
<evidence type="ECO:0000259" key="1">
    <source>
        <dbReference type="PROSITE" id="PS51352"/>
    </source>
</evidence>
<protein>
    <submittedName>
        <fullName evidence="2">Peroxiredoxin</fullName>
    </submittedName>
</protein>
<dbReference type="GO" id="GO:0016491">
    <property type="term" value="F:oxidoreductase activity"/>
    <property type="evidence" value="ECO:0007669"/>
    <property type="project" value="InterPro"/>
</dbReference>
<dbReference type="InterPro" id="IPR000866">
    <property type="entry name" value="AhpC/TSA"/>
</dbReference>
<dbReference type="GO" id="GO:0016209">
    <property type="term" value="F:antioxidant activity"/>
    <property type="evidence" value="ECO:0007669"/>
    <property type="project" value="InterPro"/>
</dbReference>
<proteinExistence type="predicted"/>
<name>A0A2T0M951_9FLAO</name>
<dbReference type="Pfam" id="PF00578">
    <property type="entry name" value="AhpC-TSA"/>
    <property type="match status" value="1"/>
</dbReference>
<dbReference type="PANTHER" id="PTHR43640:SF1">
    <property type="entry name" value="THIOREDOXIN-DEPENDENT PEROXIREDOXIN"/>
    <property type="match status" value="1"/>
</dbReference>
<dbReference type="AlphaFoldDB" id="A0A2T0M951"/>
<dbReference type="Gene3D" id="3.40.30.10">
    <property type="entry name" value="Glutaredoxin"/>
    <property type="match status" value="1"/>
</dbReference>
<dbReference type="InterPro" id="IPR013766">
    <property type="entry name" value="Thioredoxin_domain"/>
</dbReference>
<dbReference type="InterPro" id="IPR036249">
    <property type="entry name" value="Thioredoxin-like_sf"/>
</dbReference>